<dbReference type="EC" id="2.4.2.3" evidence="1"/>
<dbReference type="InterPro" id="IPR000845">
    <property type="entry name" value="Nucleoside_phosphorylase_d"/>
</dbReference>
<sequence length="253" mass="28086">MILEEFDQNPKAIINPEDLIEPIPDFPSVAVSCFARETFKRLLENFNHELITTTSMANIEIPIYRVFVADQELAFFNAPVGASACVAILEDLIAFGMKKLVLFGTCGVLDEDISETSIIVPTAAIRDEGTSYHYQAASDEIVVNAGLQDFLLEFLDERGISHSRGKVWTTDGIYRETAEKLLRRKEAGAICVDMECSAVAALAAFRSVTVCQFFYAADHLSEEKWDMRNLSNHADLDEKDKIANLAVQIALAL</sequence>
<dbReference type="PATRIC" id="fig|1302.21.peg.1289"/>
<comment type="catalytic activity">
    <reaction evidence="3">
        <text>uridine + phosphate = alpha-D-ribose 1-phosphate + uracil</text>
        <dbReference type="Rhea" id="RHEA:24388"/>
        <dbReference type="ChEBI" id="CHEBI:16704"/>
        <dbReference type="ChEBI" id="CHEBI:17568"/>
        <dbReference type="ChEBI" id="CHEBI:43474"/>
        <dbReference type="ChEBI" id="CHEBI:57720"/>
        <dbReference type="EC" id="2.4.2.3"/>
    </reaction>
</comment>
<dbReference type="SUPFAM" id="SSF53167">
    <property type="entry name" value="Purine and uridine phosphorylases"/>
    <property type="match status" value="1"/>
</dbReference>
<organism evidence="5 6">
    <name type="scientific">Streptococcus gordonii</name>
    <dbReference type="NCBI Taxonomy" id="1302"/>
    <lineage>
        <taxon>Bacteria</taxon>
        <taxon>Bacillati</taxon>
        <taxon>Bacillota</taxon>
        <taxon>Bacilli</taxon>
        <taxon>Lactobacillales</taxon>
        <taxon>Streptococcaceae</taxon>
        <taxon>Streptococcus</taxon>
    </lineage>
</organism>
<name>A0A139N766_STRGN</name>
<dbReference type="Proteomes" id="UP000070096">
    <property type="component" value="Unassembled WGS sequence"/>
</dbReference>
<reference evidence="5 6" key="1">
    <citation type="submission" date="2016-01" db="EMBL/GenBank/DDBJ databases">
        <title>Highly variable Streptococcus oralis are common among viridans streptococci isolated from primates.</title>
        <authorList>
            <person name="Denapaite D."/>
            <person name="Rieger M."/>
            <person name="Koendgen S."/>
            <person name="Brueckner R."/>
            <person name="Ochigava I."/>
            <person name="Kappeler P."/>
            <person name="Maetz-Rensing K."/>
            <person name="Leendertz F."/>
            <person name="Hakenbeck R."/>
        </authorList>
    </citation>
    <scope>NUCLEOTIDE SEQUENCE [LARGE SCALE GENOMIC DNA]</scope>
    <source>
        <strain evidence="5 6">DD07</strain>
    </source>
</reference>
<dbReference type="CDD" id="cd09007">
    <property type="entry name" value="NP-I_spr0068"/>
    <property type="match status" value="1"/>
</dbReference>
<feature type="domain" description="Nucleoside phosphorylase" evidence="4">
    <location>
        <begin position="63"/>
        <end position="226"/>
    </location>
</feature>
<evidence type="ECO:0000313" key="6">
    <source>
        <dbReference type="Proteomes" id="UP000070096"/>
    </source>
</evidence>
<keyword evidence="5" id="KW-0808">Transferase</keyword>
<proteinExistence type="predicted"/>
<evidence type="ECO:0000259" key="4">
    <source>
        <dbReference type="Pfam" id="PF01048"/>
    </source>
</evidence>
<evidence type="ECO:0000256" key="3">
    <source>
        <dbReference type="ARBA" id="ARBA00048447"/>
    </source>
</evidence>
<evidence type="ECO:0000256" key="2">
    <source>
        <dbReference type="ARBA" id="ARBA00021980"/>
    </source>
</evidence>
<dbReference type="PANTHER" id="PTHR43691:SF11">
    <property type="entry name" value="FI09636P-RELATED"/>
    <property type="match status" value="1"/>
</dbReference>
<dbReference type="Gene3D" id="3.40.50.1580">
    <property type="entry name" value="Nucleoside phosphorylase domain"/>
    <property type="match status" value="1"/>
</dbReference>
<dbReference type="GO" id="GO:0005829">
    <property type="term" value="C:cytosol"/>
    <property type="evidence" value="ECO:0007669"/>
    <property type="project" value="TreeGrafter"/>
</dbReference>
<evidence type="ECO:0000256" key="1">
    <source>
        <dbReference type="ARBA" id="ARBA00011888"/>
    </source>
</evidence>
<comment type="caution">
    <text evidence="5">The sequence shown here is derived from an EMBL/GenBank/DDBJ whole genome shotgun (WGS) entry which is preliminary data.</text>
</comment>
<dbReference type="GO" id="GO:0004850">
    <property type="term" value="F:uridine phosphorylase activity"/>
    <property type="evidence" value="ECO:0007669"/>
    <property type="project" value="UniProtKB-EC"/>
</dbReference>
<dbReference type="AlphaFoldDB" id="A0A139N766"/>
<accession>A0A139N766</accession>
<gene>
    <name evidence="5" type="ORF">SGODD07_01152</name>
</gene>
<dbReference type="GO" id="GO:0006152">
    <property type="term" value="P:purine nucleoside catabolic process"/>
    <property type="evidence" value="ECO:0007669"/>
    <property type="project" value="TreeGrafter"/>
</dbReference>
<dbReference type="InterPro" id="IPR035994">
    <property type="entry name" value="Nucleoside_phosphorylase_sf"/>
</dbReference>
<dbReference type="GO" id="GO:0004731">
    <property type="term" value="F:purine-nucleoside phosphorylase activity"/>
    <property type="evidence" value="ECO:0007669"/>
    <property type="project" value="TreeGrafter"/>
</dbReference>
<dbReference type="PANTHER" id="PTHR43691">
    <property type="entry name" value="URIDINE PHOSPHORYLASE"/>
    <property type="match status" value="1"/>
</dbReference>
<dbReference type="EMBL" id="LQRC01000172">
    <property type="protein sequence ID" value="KXT71581.1"/>
    <property type="molecule type" value="Genomic_DNA"/>
</dbReference>
<dbReference type="Pfam" id="PF01048">
    <property type="entry name" value="PNP_UDP_1"/>
    <property type="match status" value="1"/>
</dbReference>
<protein>
    <recommendedName>
        <fullName evidence="2">Uridine phosphorylase</fullName>
        <ecNumber evidence="1">2.4.2.3</ecNumber>
    </recommendedName>
</protein>
<evidence type="ECO:0000313" key="5">
    <source>
        <dbReference type="EMBL" id="KXT71581.1"/>
    </source>
</evidence>
<keyword evidence="5" id="KW-0328">Glycosyltransferase</keyword>